<proteinExistence type="predicted"/>
<keyword evidence="2" id="KW-1185">Reference proteome</keyword>
<keyword evidence="1" id="KW-0413">Isomerase</keyword>
<evidence type="ECO:0000313" key="1">
    <source>
        <dbReference type="EMBL" id="QLG29067.1"/>
    </source>
</evidence>
<dbReference type="PANTHER" id="PTHR11941:SF54">
    <property type="entry name" value="ENOYL-COA HYDRATASE, MITOCHONDRIAL"/>
    <property type="match status" value="1"/>
</dbReference>
<dbReference type="EMBL" id="CP058529">
    <property type="protein sequence ID" value="QLG29067.1"/>
    <property type="molecule type" value="Genomic_DNA"/>
</dbReference>
<gene>
    <name evidence="1" type="ORF">HUG10_16710</name>
</gene>
<dbReference type="GO" id="GO:0016853">
    <property type="term" value="F:isomerase activity"/>
    <property type="evidence" value="ECO:0007669"/>
    <property type="project" value="UniProtKB-KW"/>
</dbReference>
<protein>
    <submittedName>
        <fullName evidence="1">Enoyl-CoA hydratase/isomerase family protein</fullName>
    </submittedName>
</protein>
<dbReference type="AlphaFoldDB" id="A0A7D5GMW1"/>
<organism evidence="1 2">
    <name type="scientific">Halorarum halophilum</name>
    <dbReference type="NCBI Taxonomy" id="2743090"/>
    <lineage>
        <taxon>Archaea</taxon>
        <taxon>Methanobacteriati</taxon>
        <taxon>Methanobacteriota</taxon>
        <taxon>Stenosarchaea group</taxon>
        <taxon>Halobacteria</taxon>
        <taxon>Halobacteriales</taxon>
        <taxon>Haloferacaceae</taxon>
        <taxon>Halorarum</taxon>
    </lineage>
</organism>
<dbReference type="Gene3D" id="3.90.226.10">
    <property type="entry name" value="2-enoyl-CoA Hydratase, Chain A, domain 1"/>
    <property type="match status" value="1"/>
</dbReference>
<dbReference type="RefSeq" id="WP_179170641.1">
    <property type="nucleotide sequence ID" value="NZ_CP058529.1"/>
</dbReference>
<dbReference type="GO" id="GO:0006635">
    <property type="term" value="P:fatty acid beta-oxidation"/>
    <property type="evidence" value="ECO:0007669"/>
    <property type="project" value="TreeGrafter"/>
</dbReference>
<dbReference type="Pfam" id="PF00378">
    <property type="entry name" value="ECH_1"/>
    <property type="match status" value="1"/>
</dbReference>
<sequence length="243" mass="25429">MLSYDLSGDAAWITIDRPEKRNALPVAGWRELTGLLRRAEGEARVAVVTGVGDAFCAGDDIAALDAAETDADVAELADSLYDALFGVEKLDVPVVAAVNGLAYGGGCELVAASDLAVAVEDAAFALPETTIGAYPPYAMERVASTVGKKRLMELALTGEPIDAEWARDWGLVNRVVGEGDLSTAVEAFVSSIAESPPTATRTAKRAAAASLASADERERVHESLSTVLADEECRAAARSFLED</sequence>
<reference evidence="1 2" key="1">
    <citation type="submission" date="2020-07" db="EMBL/GenBank/DDBJ databases">
        <title>Gai3-2, isolated from salt lake.</title>
        <authorList>
            <person name="Cui H."/>
            <person name="Shi X."/>
        </authorList>
    </citation>
    <scope>NUCLEOTIDE SEQUENCE [LARGE SCALE GENOMIC DNA]</scope>
    <source>
        <strain evidence="1 2">Gai3-2</strain>
    </source>
</reference>
<evidence type="ECO:0000313" key="2">
    <source>
        <dbReference type="Proteomes" id="UP000509750"/>
    </source>
</evidence>
<dbReference type="GeneID" id="56030509"/>
<dbReference type="CDD" id="cd06558">
    <property type="entry name" value="crotonase-like"/>
    <property type="match status" value="1"/>
</dbReference>
<dbReference type="PANTHER" id="PTHR11941">
    <property type="entry name" value="ENOYL-COA HYDRATASE-RELATED"/>
    <property type="match status" value="1"/>
</dbReference>
<name>A0A7D5GMW1_9EURY</name>
<dbReference type="OrthoDB" id="27846at2157"/>
<dbReference type="InterPro" id="IPR001753">
    <property type="entry name" value="Enoyl-CoA_hydra/iso"/>
</dbReference>
<dbReference type="InterPro" id="IPR029045">
    <property type="entry name" value="ClpP/crotonase-like_dom_sf"/>
</dbReference>
<dbReference type="SUPFAM" id="SSF52096">
    <property type="entry name" value="ClpP/crotonase"/>
    <property type="match status" value="1"/>
</dbReference>
<dbReference type="Proteomes" id="UP000509750">
    <property type="component" value="Chromosome"/>
</dbReference>
<accession>A0A7D5GMW1</accession>
<dbReference type="KEGG" id="halg:HUG10_16710"/>